<dbReference type="InterPro" id="IPR032710">
    <property type="entry name" value="NTF2-like_dom_sf"/>
</dbReference>
<evidence type="ECO:0008006" key="3">
    <source>
        <dbReference type="Google" id="ProtNLM"/>
    </source>
</evidence>
<name>A0A543FSC6_9PSEU</name>
<dbReference type="EMBL" id="VFPH01000002">
    <property type="protein sequence ID" value="TQM36738.1"/>
    <property type="molecule type" value="Genomic_DNA"/>
</dbReference>
<sequence length="165" mass="18901">MTTEDDVRSYLAPIAWSRVHARVLAAFAKGWDTPEPHAWDNFMAENIELNQPLLQPGTTRSTWHDEAQRLVTLLPDIRGEVVSWAGHEDLMFIELRISATLGGKPLEFRAVDKLWLTPTGSILRRDSFFDSGPLIQAVLRRPSAWLPWWRSGIGPFLARRRFLAR</sequence>
<evidence type="ECO:0000313" key="2">
    <source>
        <dbReference type="Proteomes" id="UP000319818"/>
    </source>
</evidence>
<dbReference type="Gene3D" id="3.10.450.50">
    <property type="match status" value="1"/>
</dbReference>
<dbReference type="RefSeq" id="WP_246122185.1">
    <property type="nucleotide sequence ID" value="NZ_VFPH01000002.1"/>
</dbReference>
<organism evidence="1 2">
    <name type="scientific">Pseudonocardia cypriaca</name>
    <dbReference type="NCBI Taxonomy" id="882449"/>
    <lineage>
        <taxon>Bacteria</taxon>
        <taxon>Bacillati</taxon>
        <taxon>Actinomycetota</taxon>
        <taxon>Actinomycetes</taxon>
        <taxon>Pseudonocardiales</taxon>
        <taxon>Pseudonocardiaceae</taxon>
        <taxon>Pseudonocardia</taxon>
    </lineage>
</organism>
<dbReference type="AlphaFoldDB" id="A0A543FSC6"/>
<protein>
    <recommendedName>
        <fullName evidence="3">SnoaL-like protein</fullName>
    </recommendedName>
</protein>
<proteinExistence type="predicted"/>
<gene>
    <name evidence="1" type="ORF">FB388_3923</name>
</gene>
<accession>A0A543FSC6</accession>
<evidence type="ECO:0000313" key="1">
    <source>
        <dbReference type="EMBL" id="TQM36738.1"/>
    </source>
</evidence>
<dbReference type="Proteomes" id="UP000319818">
    <property type="component" value="Unassembled WGS sequence"/>
</dbReference>
<keyword evidence="2" id="KW-1185">Reference proteome</keyword>
<comment type="caution">
    <text evidence="1">The sequence shown here is derived from an EMBL/GenBank/DDBJ whole genome shotgun (WGS) entry which is preliminary data.</text>
</comment>
<reference evidence="1 2" key="1">
    <citation type="submission" date="2019-06" db="EMBL/GenBank/DDBJ databases">
        <title>Sequencing the genomes of 1000 actinobacteria strains.</title>
        <authorList>
            <person name="Klenk H.-P."/>
        </authorList>
    </citation>
    <scope>NUCLEOTIDE SEQUENCE [LARGE SCALE GENOMIC DNA]</scope>
    <source>
        <strain evidence="1 2">DSM 45511</strain>
    </source>
</reference>
<dbReference type="SUPFAM" id="SSF54427">
    <property type="entry name" value="NTF2-like"/>
    <property type="match status" value="1"/>
</dbReference>